<dbReference type="EMBL" id="CP031078">
    <property type="protein sequence ID" value="AYF01460.1"/>
    <property type="molecule type" value="Genomic_DNA"/>
</dbReference>
<dbReference type="InterPro" id="IPR007372">
    <property type="entry name" value="Lipid/polyisoprenoid-bd_YceI"/>
</dbReference>
<dbReference type="InterPro" id="IPR036761">
    <property type="entry name" value="TTHA0802/YceI-like_sf"/>
</dbReference>
<dbReference type="Pfam" id="PF04264">
    <property type="entry name" value="YceI"/>
    <property type="match status" value="1"/>
</dbReference>
<evidence type="ECO:0000259" key="1">
    <source>
        <dbReference type="SMART" id="SM00867"/>
    </source>
</evidence>
<dbReference type="PANTHER" id="PTHR34406:SF1">
    <property type="entry name" value="PROTEIN YCEI"/>
    <property type="match status" value="1"/>
</dbReference>
<reference evidence="3" key="1">
    <citation type="submission" date="2018-07" db="EMBL/GenBank/DDBJ databases">
        <title>Genome Structure of the Opportunistic Pathogen Paracoccus yeei (Alphaproteobacteria) and Identification of Putative Virulence Factors.</title>
        <authorList>
            <person name="Lasek R."/>
            <person name="Szuplewska M."/>
            <person name="Mitura M."/>
            <person name="Decewicz P."/>
            <person name="Chmielowska C."/>
            <person name="Pawlot A."/>
            <person name="Sentkowska D."/>
            <person name="Czarnecki J."/>
            <person name="Bartosik D."/>
        </authorList>
    </citation>
    <scope>NUCLEOTIDE SEQUENCE [LARGE SCALE GENOMIC DNA]</scope>
    <source>
        <strain evidence="3">CCUG 32053</strain>
    </source>
</reference>
<dbReference type="PANTHER" id="PTHR34406">
    <property type="entry name" value="PROTEIN YCEI"/>
    <property type="match status" value="1"/>
</dbReference>
<dbReference type="Gene3D" id="2.40.128.110">
    <property type="entry name" value="Lipid/polyisoprenoid-binding, YceI-like"/>
    <property type="match status" value="1"/>
</dbReference>
<dbReference type="Proteomes" id="UP000272010">
    <property type="component" value="Chromosome"/>
</dbReference>
<gene>
    <name evidence="2" type="ORF">PY32053_01835</name>
</gene>
<sequence>MQPYNGTGRDCKAKPVRAGFRPCGDSVSPGRSHTKLSGRMAETLVATGAFPVTIPSDHFNQEFPMKILVVPFALATAFGATAALAEPVAYDFDPSHSQVVFDYQHMGFSTSTGIINGVTGKLMLDAENPANSSVEATIPLSGLRTVSPELDKHLFGPDFFNTDQASAVATFKSTKVEPDDDDEAKVTGDLTLNGVTKSVVLDVDLKQIAAHPMSGKEVAGFDAETEIKRSEFNLAKFAPAVSDEVEINITVEAVKAE</sequence>
<evidence type="ECO:0000313" key="3">
    <source>
        <dbReference type="Proteomes" id="UP000272010"/>
    </source>
</evidence>
<dbReference type="AlphaFoldDB" id="A0A386UMU0"/>
<feature type="domain" description="Lipid/polyisoprenoid-binding YceI-like" evidence="1">
    <location>
        <begin position="89"/>
        <end position="254"/>
    </location>
</feature>
<name>A0A386UMU0_9RHOB</name>
<proteinExistence type="predicted"/>
<evidence type="ECO:0000313" key="2">
    <source>
        <dbReference type="EMBL" id="AYF01460.1"/>
    </source>
</evidence>
<dbReference type="SMART" id="SM00867">
    <property type="entry name" value="YceI"/>
    <property type="match status" value="1"/>
</dbReference>
<dbReference type="SUPFAM" id="SSF101874">
    <property type="entry name" value="YceI-like"/>
    <property type="match status" value="1"/>
</dbReference>
<protein>
    <submittedName>
        <fullName evidence="2">Polyisoprenoid-binding protein</fullName>
    </submittedName>
</protein>
<accession>A0A386UMU0</accession>
<organism evidence="2 3">
    <name type="scientific">Paracoccus yeei</name>
    <dbReference type="NCBI Taxonomy" id="147645"/>
    <lineage>
        <taxon>Bacteria</taxon>
        <taxon>Pseudomonadati</taxon>
        <taxon>Pseudomonadota</taxon>
        <taxon>Alphaproteobacteria</taxon>
        <taxon>Rhodobacterales</taxon>
        <taxon>Paracoccaceae</taxon>
        <taxon>Paracoccus</taxon>
    </lineage>
</organism>